<evidence type="ECO:0000313" key="6">
    <source>
        <dbReference type="EMBL" id="MDL2077180.1"/>
    </source>
</evidence>
<dbReference type="Gene3D" id="1.10.10.60">
    <property type="entry name" value="Homeodomain-like"/>
    <property type="match status" value="1"/>
</dbReference>
<dbReference type="Pfam" id="PF00440">
    <property type="entry name" value="TetR_N"/>
    <property type="match status" value="1"/>
</dbReference>
<dbReference type="PRINTS" id="PR00455">
    <property type="entry name" value="HTHTETR"/>
</dbReference>
<accession>A0ABT7IX51</accession>
<protein>
    <submittedName>
        <fullName evidence="6">TetR family transcriptional regulator</fullName>
    </submittedName>
</protein>
<keyword evidence="1" id="KW-0805">Transcription regulation</keyword>
<feature type="domain" description="HTH tetR-type" evidence="5">
    <location>
        <begin position="25"/>
        <end position="85"/>
    </location>
</feature>
<dbReference type="RefSeq" id="WP_093724590.1">
    <property type="nucleotide sequence ID" value="NZ_JASJUS010000009.1"/>
</dbReference>
<reference evidence="6 7" key="1">
    <citation type="submission" date="2023-05" db="EMBL/GenBank/DDBJ databases">
        <title>Streptomyces fuscus sp. nov., a brown-black pigment producing actinomyces isolated from dry sand of Sea duck farm.</title>
        <authorList>
            <person name="Xie J."/>
            <person name="Shen N."/>
        </authorList>
    </citation>
    <scope>NUCLEOTIDE SEQUENCE [LARGE SCALE GENOMIC DNA]</scope>
    <source>
        <strain evidence="6 7">GXMU-J15</strain>
    </source>
</reference>
<evidence type="ECO:0000256" key="4">
    <source>
        <dbReference type="PROSITE-ProRule" id="PRU00335"/>
    </source>
</evidence>
<evidence type="ECO:0000313" key="7">
    <source>
        <dbReference type="Proteomes" id="UP001241926"/>
    </source>
</evidence>
<sequence>MCPMTVARSSSVDPSQLGLRERKKIKTRAAIRRATYDLVREQGYDATTVEQIAERAEVSVSTVFRYFPAKEDIVLTDEYEPLLMEQVRARPPGEPWMRTLRHVMALAVGMGMDEDPDVLRLRARLIVQVPAVRARMLEAGAGVGRQLARAVGERTGRDADSLEVRVYAMSLVGALTEVTQYWAEHGFRDDLQGLLDRALDVVEHGPAVEKG</sequence>
<evidence type="ECO:0000256" key="2">
    <source>
        <dbReference type="ARBA" id="ARBA00023125"/>
    </source>
</evidence>
<gene>
    <name evidence="6" type="ORF">QNN03_12090</name>
</gene>
<dbReference type="PROSITE" id="PS50977">
    <property type="entry name" value="HTH_TETR_2"/>
    <property type="match status" value="1"/>
</dbReference>
<dbReference type="InterPro" id="IPR041347">
    <property type="entry name" value="MftR_C"/>
</dbReference>
<dbReference type="InterPro" id="IPR001647">
    <property type="entry name" value="HTH_TetR"/>
</dbReference>
<evidence type="ECO:0000256" key="3">
    <source>
        <dbReference type="ARBA" id="ARBA00023163"/>
    </source>
</evidence>
<feature type="DNA-binding region" description="H-T-H motif" evidence="4">
    <location>
        <begin position="48"/>
        <end position="67"/>
    </location>
</feature>
<keyword evidence="2 4" id="KW-0238">DNA-binding</keyword>
<dbReference type="Gene3D" id="1.10.357.10">
    <property type="entry name" value="Tetracycline Repressor, domain 2"/>
    <property type="match status" value="1"/>
</dbReference>
<keyword evidence="3" id="KW-0804">Transcription</keyword>
<keyword evidence="7" id="KW-1185">Reference proteome</keyword>
<dbReference type="InterPro" id="IPR009057">
    <property type="entry name" value="Homeodomain-like_sf"/>
</dbReference>
<dbReference type="InterPro" id="IPR050109">
    <property type="entry name" value="HTH-type_TetR-like_transc_reg"/>
</dbReference>
<dbReference type="PANTHER" id="PTHR30055:SF234">
    <property type="entry name" value="HTH-TYPE TRANSCRIPTIONAL REGULATOR BETI"/>
    <property type="match status" value="1"/>
</dbReference>
<comment type="caution">
    <text evidence="6">The sequence shown here is derived from an EMBL/GenBank/DDBJ whole genome shotgun (WGS) entry which is preliminary data.</text>
</comment>
<proteinExistence type="predicted"/>
<dbReference type="EMBL" id="JASJUS010000009">
    <property type="protein sequence ID" value="MDL2077180.1"/>
    <property type="molecule type" value="Genomic_DNA"/>
</dbReference>
<evidence type="ECO:0000259" key="5">
    <source>
        <dbReference type="PROSITE" id="PS50977"/>
    </source>
</evidence>
<dbReference type="Proteomes" id="UP001241926">
    <property type="component" value="Unassembled WGS sequence"/>
</dbReference>
<dbReference type="SUPFAM" id="SSF46689">
    <property type="entry name" value="Homeodomain-like"/>
    <property type="match status" value="1"/>
</dbReference>
<evidence type="ECO:0000256" key="1">
    <source>
        <dbReference type="ARBA" id="ARBA00023015"/>
    </source>
</evidence>
<organism evidence="6 7">
    <name type="scientific">Streptomyces fuscus</name>
    <dbReference type="NCBI Taxonomy" id="3048495"/>
    <lineage>
        <taxon>Bacteria</taxon>
        <taxon>Bacillati</taxon>
        <taxon>Actinomycetota</taxon>
        <taxon>Actinomycetes</taxon>
        <taxon>Kitasatosporales</taxon>
        <taxon>Streptomycetaceae</taxon>
        <taxon>Streptomyces</taxon>
    </lineage>
</organism>
<dbReference type="PANTHER" id="PTHR30055">
    <property type="entry name" value="HTH-TYPE TRANSCRIPTIONAL REGULATOR RUTR"/>
    <property type="match status" value="1"/>
</dbReference>
<dbReference type="Pfam" id="PF17754">
    <property type="entry name" value="TetR_C_14"/>
    <property type="match status" value="1"/>
</dbReference>
<name>A0ABT7IX51_9ACTN</name>